<feature type="compositionally biased region" description="Polar residues" evidence="2">
    <location>
        <begin position="293"/>
        <end position="312"/>
    </location>
</feature>
<dbReference type="AlphaFoldDB" id="A0AAW4YR37"/>
<feature type="region of interest" description="Disordered" evidence="2">
    <location>
        <begin position="115"/>
        <end position="179"/>
    </location>
</feature>
<evidence type="ECO:0000313" key="3">
    <source>
        <dbReference type="EMBL" id="MCE8050426.1"/>
    </source>
</evidence>
<evidence type="ECO:0000256" key="2">
    <source>
        <dbReference type="SAM" id="MobiDB-lite"/>
    </source>
</evidence>
<gene>
    <name evidence="3" type="ORF">HOP61_03850</name>
</gene>
<reference evidence="3" key="1">
    <citation type="submission" date="2020-05" db="EMBL/GenBank/DDBJ databases">
        <authorList>
            <person name="Wang L."/>
            <person name="Shao Z."/>
        </authorList>
    </citation>
    <scope>NUCLEOTIDE SEQUENCE</scope>
    <source>
        <strain evidence="3">MCCC 1A05776</strain>
    </source>
</reference>
<feature type="region of interest" description="Disordered" evidence="2">
    <location>
        <begin position="91"/>
        <end position="110"/>
    </location>
</feature>
<sequence>MSQDGRRRADEIESEIHQARARLDETLHQLEARLSPEQLMNMTYDYLRRGGAERIVTSLGQRLKETPLPVMVTGIGLGWLVLAQRKSHAHHHEALPQRGGYPGATLPSASMASYDGRETVSGAGTTTLGHDPAALGATPRHGSAAHDDGSGMTRKAQQMAENLRERAEHAGGRAKDRVHHLSDQMRERAAHLDEQRHAAMDAASYRTREVGSQTIHFVQEHPLVAGALGVAVGAVLGSLFAPTRVENRQLGELRDRAVQRAEEAGQEQAERAQEKLHEGVDRVKEELRERAQDGSQSRASHSSNAASYVENPSSEERFAKAGSPTKSGSDTQQGEATKKGGSTPPAKGS</sequence>
<feature type="compositionally biased region" description="Basic and acidic residues" evidence="2">
    <location>
        <begin position="162"/>
        <end position="179"/>
    </location>
</feature>
<organism evidence="3 4">
    <name type="scientific">Billgrantia desiderata</name>
    <dbReference type="NCBI Taxonomy" id="52021"/>
    <lineage>
        <taxon>Bacteria</taxon>
        <taxon>Pseudomonadati</taxon>
        <taxon>Pseudomonadota</taxon>
        <taxon>Gammaproteobacteria</taxon>
        <taxon>Oceanospirillales</taxon>
        <taxon>Halomonadaceae</taxon>
        <taxon>Billgrantia</taxon>
    </lineage>
</organism>
<name>A0AAW4YR37_9GAMM</name>
<feature type="compositionally biased region" description="Polar residues" evidence="2">
    <location>
        <begin position="324"/>
        <end position="335"/>
    </location>
</feature>
<feature type="coiled-coil region" evidence="1">
    <location>
        <begin position="2"/>
        <end position="29"/>
    </location>
</feature>
<dbReference type="RefSeq" id="WP_103969393.1">
    <property type="nucleotide sequence ID" value="NZ_FNVC01000013.1"/>
</dbReference>
<proteinExistence type="predicted"/>
<dbReference type="EMBL" id="JABFTS010000001">
    <property type="protein sequence ID" value="MCE8050426.1"/>
    <property type="molecule type" value="Genomic_DNA"/>
</dbReference>
<comment type="caution">
    <text evidence="3">The sequence shown here is derived from an EMBL/GenBank/DDBJ whole genome shotgun (WGS) entry which is preliminary data.</text>
</comment>
<feature type="region of interest" description="Disordered" evidence="2">
    <location>
        <begin position="258"/>
        <end position="349"/>
    </location>
</feature>
<dbReference type="InterPro" id="IPR022062">
    <property type="entry name" value="DUF3618"/>
</dbReference>
<accession>A0AAW4YR37</accession>
<protein>
    <submittedName>
        <fullName evidence="3">DUF3618 domain-containing protein</fullName>
    </submittedName>
</protein>
<evidence type="ECO:0000256" key="1">
    <source>
        <dbReference type="SAM" id="Coils"/>
    </source>
</evidence>
<dbReference type="Proteomes" id="UP001320178">
    <property type="component" value="Unassembled WGS sequence"/>
</dbReference>
<feature type="compositionally biased region" description="Basic and acidic residues" evidence="2">
    <location>
        <begin position="258"/>
        <end position="292"/>
    </location>
</feature>
<dbReference type="Pfam" id="PF12277">
    <property type="entry name" value="DUF3618"/>
    <property type="match status" value="1"/>
</dbReference>
<reference evidence="3" key="2">
    <citation type="journal article" date="2021" name="Front. Microbiol.">
        <title>Aerobic Denitrification and Heterotrophic Sulfur Oxidation in the Genus Halomonas Revealed by Six Novel Species Characterizations and Genome-Based Analysis.</title>
        <authorList>
            <person name="Wang L."/>
            <person name="Shao Z."/>
        </authorList>
    </citation>
    <scope>NUCLEOTIDE SEQUENCE</scope>
    <source>
        <strain evidence="3">MCCC 1A05776</strain>
    </source>
</reference>
<evidence type="ECO:0000313" key="4">
    <source>
        <dbReference type="Proteomes" id="UP001320178"/>
    </source>
</evidence>
<keyword evidence="1" id="KW-0175">Coiled coil</keyword>